<accession>A0A9P7UU62</accession>
<feature type="domain" description="Tyrosine specific protein phosphatases" evidence="4">
    <location>
        <begin position="102"/>
        <end position="145"/>
    </location>
</feature>
<dbReference type="KEGG" id="more:E1B28_008318"/>
<proteinExistence type="predicted"/>
<evidence type="ECO:0000256" key="3">
    <source>
        <dbReference type="SAM" id="MobiDB-lite"/>
    </source>
</evidence>
<dbReference type="PANTHER" id="PTHR12305">
    <property type="entry name" value="PHOSPHATASE WITH HOMOLOGY TO TENSIN"/>
    <property type="match status" value="1"/>
</dbReference>
<evidence type="ECO:0000256" key="2">
    <source>
        <dbReference type="ARBA" id="ARBA00022801"/>
    </source>
</evidence>
<evidence type="ECO:0000256" key="1">
    <source>
        <dbReference type="ARBA" id="ARBA00013015"/>
    </source>
</evidence>
<evidence type="ECO:0000313" key="6">
    <source>
        <dbReference type="EMBL" id="KAG7091924.1"/>
    </source>
</evidence>
<gene>
    <name evidence="6" type="ORF">E1B28_008318</name>
</gene>
<dbReference type="EMBL" id="CM032185">
    <property type="protein sequence ID" value="KAG7091924.1"/>
    <property type="molecule type" value="Genomic_DNA"/>
</dbReference>
<dbReference type="GO" id="GO:0005829">
    <property type="term" value="C:cytosol"/>
    <property type="evidence" value="ECO:0007669"/>
    <property type="project" value="TreeGrafter"/>
</dbReference>
<dbReference type="Gene3D" id="3.90.190.10">
    <property type="entry name" value="Protein tyrosine phosphatase superfamily"/>
    <property type="match status" value="1"/>
</dbReference>
<dbReference type="RefSeq" id="XP_043008394.1">
    <property type="nucleotide sequence ID" value="XM_043153110.1"/>
</dbReference>
<dbReference type="InterPro" id="IPR000387">
    <property type="entry name" value="Tyr_Pase_dom"/>
</dbReference>
<dbReference type="SUPFAM" id="SSF52799">
    <property type="entry name" value="(Phosphotyrosine protein) phosphatases II"/>
    <property type="match status" value="1"/>
</dbReference>
<feature type="region of interest" description="Disordered" evidence="3">
    <location>
        <begin position="173"/>
        <end position="214"/>
    </location>
</feature>
<feature type="domain" description="Phosphatase tensin-type" evidence="5">
    <location>
        <begin position="16"/>
        <end position="262"/>
    </location>
</feature>
<name>A0A9P7UU62_9AGAR</name>
<keyword evidence="7" id="KW-1185">Reference proteome</keyword>
<protein>
    <recommendedName>
        <fullName evidence="1">phosphatidylinositol-3,4,5-trisphosphate 3-phosphatase</fullName>
        <ecNumber evidence="1">3.1.3.67</ecNumber>
    </recommendedName>
</protein>
<dbReference type="AlphaFoldDB" id="A0A9P7UU62"/>
<dbReference type="PROSITE" id="PS00383">
    <property type="entry name" value="TYR_PHOSPHATASE_1"/>
    <property type="match status" value="1"/>
</dbReference>
<dbReference type="GO" id="GO:0005886">
    <property type="term" value="C:plasma membrane"/>
    <property type="evidence" value="ECO:0007669"/>
    <property type="project" value="TreeGrafter"/>
</dbReference>
<dbReference type="GO" id="GO:0042995">
    <property type="term" value="C:cell projection"/>
    <property type="evidence" value="ECO:0007669"/>
    <property type="project" value="TreeGrafter"/>
</dbReference>
<dbReference type="InterPro" id="IPR051281">
    <property type="entry name" value="Dual-spec_lipid-protein_phosph"/>
</dbReference>
<feature type="region of interest" description="Disordered" evidence="3">
    <location>
        <begin position="547"/>
        <end position="575"/>
    </location>
</feature>
<sequence>MTDYVRRLVSGKKARFKDHKLDVELDLVYLTDQVIIMGYPASGVEGLYRNRREDVKKFLDHRHGKNYWIFNFCPIKENSYDSQYFEGRVSRYPFPDHHAPPLALMPLVAREMRSWLDGSSERVAVLHCKAGKGRSGTMACAYLLSLNSNPAIPLEKSYSTKEWAAKRADDAMDIIPPDDDRHSTESSITDQTTVESPVQADSSPQSNTTPNHSPMALKHVLDLHTSRRMKQPLTSDKKVKQGVSIPSQRRYLYYWSLILSHQAPTHLWSNDPLMPSAPPTSTPKVRLAEIKLRTKESGGMTFNLVRAANAILDRGSTSKGSSQVWVSLARYDDDLIELLEKWERYTRDEANVGRRRPGTRDFGSETLNDIFEGGKWDKSKMVRSFARLGCSDDNDITKSDNGKDGKIITYTLTPLSDKRWKNIQGQLESTKAGEAVIDPEEFNIPASEGNSMYDLTQAVKGNRGVVLDAAREVRVKLYMGQVFMGWAWFIPTFHMPQPPPNGDPQASESPIQTTFKLTRKELDFPLGIGSSILDVEISLEWLKKAETETEGVQPLKTPEEEKEQDSSEPTGLAAAAQMVATPGVGVGDVVEAKQAGKD</sequence>
<evidence type="ECO:0000259" key="5">
    <source>
        <dbReference type="PROSITE" id="PS51181"/>
    </source>
</evidence>
<dbReference type="OrthoDB" id="5632at2759"/>
<dbReference type="InterPro" id="IPR029021">
    <property type="entry name" value="Prot-tyrosine_phosphatase-like"/>
</dbReference>
<evidence type="ECO:0000313" key="7">
    <source>
        <dbReference type="Proteomes" id="UP001049176"/>
    </source>
</evidence>
<feature type="compositionally biased region" description="Polar residues" evidence="3">
    <location>
        <begin position="185"/>
        <end position="212"/>
    </location>
</feature>
<organism evidence="6 7">
    <name type="scientific">Marasmius oreades</name>
    <name type="common">fairy-ring Marasmius</name>
    <dbReference type="NCBI Taxonomy" id="181124"/>
    <lineage>
        <taxon>Eukaryota</taxon>
        <taxon>Fungi</taxon>
        <taxon>Dikarya</taxon>
        <taxon>Basidiomycota</taxon>
        <taxon>Agaricomycotina</taxon>
        <taxon>Agaricomycetes</taxon>
        <taxon>Agaricomycetidae</taxon>
        <taxon>Agaricales</taxon>
        <taxon>Marasmiineae</taxon>
        <taxon>Marasmiaceae</taxon>
        <taxon>Marasmius</taxon>
    </lineage>
</organism>
<dbReference type="EC" id="3.1.3.67" evidence="1"/>
<dbReference type="GO" id="GO:0051896">
    <property type="term" value="P:regulation of phosphatidylinositol 3-kinase/protein kinase B signal transduction"/>
    <property type="evidence" value="ECO:0007669"/>
    <property type="project" value="TreeGrafter"/>
</dbReference>
<evidence type="ECO:0000259" key="4">
    <source>
        <dbReference type="PROSITE" id="PS50056"/>
    </source>
</evidence>
<dbReference type="PANTHER" id="PTHR12305:SF81">
    <property type="entry name" value="PHOSPHATIDYLINOSITOL 3,4,5-TRISPHOSPHATE 3-PHOSPHATASE AND DUAL-SPECIFICITY PROTEIN PHOSPHATASE PTEN"/>
    <property type="match status" value="1"/>
</dbReference>
<dbReference type="GO" id="GO:0004725">
    <property type="term" value="F:protein tyrosine phosphatase activity"/>
    <property type="evidence" value="ECO:0007669"/>
    <property type="project" value="TreeGrafter"/>
</dbReference>
<dbReference type="GO" id="GO:0043491">
    <property type="term" value="P:phosphatidylinositol 3-kinase/protein kinase B signal transduction"/>
    <property type="evidence" value="ECO:0007669"/>
    <property type="project" value="TreeGrafter"/>
</dbReference>
<dbReference type="GeneID" id="66077394"/>
<dbReference type="InterPro" id="IPR016130">
    <property type="entry name" value="Tyr_Pase_AS"/>
</dbReference>
<dbReference type="GO" id="GO:0016314">
    <property type="term" value="F:phosphatidylinositol-3,4,5-trisphosphate 3-phosphatase activity"/>
    <property type="evidence" value="ECO:0007669"/>
    <property type="project" value="UniProtKB-EC"/>
</dbReference>
<dbReference type="InterPro" id="IPR057023">
    <property type="entry name" value="PTP-SAK"/>
</dbReference>
<reference evidence="6" key="1">
    <citation type="journal article" date="2021" name="Genome Biol. Evol.">
        <title>The assembled and annotated genome of the fairy-ring fungus Marasmius oreades.</title>
        <authorList>
            <person name="Hiltunen M."/>
            <person name="Ament-Velasquez S.L."/>
            <person name="Johannesson H."/>
        </authorList>
    </citation>
    <scope>NUCLEOTIDE SEQUENCE</scope>
    <source>
        <strain evidence="6">03SP1</strain>
    </source>
</reference>
<dbReference type="GO" id="GO:0048870">
    <property type="term" value="P:cell motility"/>
    <property type="evidence" value="ECO:0007669"/>
    <property type="project" value="TreeGrafter"/>
</dbReference>
<dbReference type="PROSITE" id="PS51181">
    <property type="entry name" value="PPASE_TENSIN"/>
    <property type="match status" value="1"/>
</dbReference>
<dbReference type="Pfam" id="PF22784">
    <property type="entry name" value="PTP-SAK"/>
    <property type="match status" value="1"/>
</dbReference>
<keyword evidence="2" id="KW-0378">Hydrolase</keyword>
<comment type="caution">
    <text evidence="6">The sequence shown here is derived from an EMBL/GenBank/DDBJ whole genome shotgun (WGS) entry which is preliminary data.</text>
</comment>
<dbReference type="GO" id="GO:0046856">
    <property type="term" value="P:phosphatidylinositol dephosphorylation"/>
    <property type="evidence" value="ECO:0007669"/>
    <property type="project" value="TreeGrafter"/>
</dbReference>
<dbReference type="InterPro" id="IPR029023">
    <property type="entry name" value="Tensin_phosphatase"/>
</dbReference>
<dbReference type="PROSITE" id="PS50056">
    <property type="entry name" value="TYR_PHOSPHATASE_2"/>
    <property type="match status" value="1"/>
</dbReference>
<dbReference type="Proteomes" id="UP001049176">
    <property type="component" value="Chromosome 5"/>
</dbReference>
<dbReference type="GO" id="GO:0005634">
    <property type="term" value="C:nucleus"/>
    <property type="evidence" value="ECO:0007669"/>
    <property type="project" value="TreeGrafter"/>
</dbReference>